<keyword evidence="2" id="KW-0472">Membrane</keyword>
<dbReference type="Pfam" id="PF07099">
    <property type="entry name" value="DUF1361"/>
    <property type="match status" value="1"/>
</dbReference>
<feature type="region of interest" description="Disordered" evidence="1">
    <location>
        <begin position="1"/>
        <end position="20"/>
    </location>
</feature>
<evidence type="ECO:0000256" key="2">
    <source>
        <dbReference type="SAM" id="Phobius"/>
    </source>
</evidence>
<dbReference type="InterPro" id="IPR009793">
    <property type="entry name" value="DUF1361"/>
</dbReference>
<evidence type="ECO:0000256" key="1">
    <source>
        <dbReference type="SAM" id="MobiDB-lite"/>
    </source>
</evidence>
<feature type="compositionally biased region" description="Polar residues" evidence="1">
    <location>
        <begin position="1"/>
        <end position="11"/>
    </location>
</feature>
<keyword evidence="2" id="KW-1133">Transmembrane helix</keyword>
<feature type="transmembrane region" description="Helical" evidence="2">
    <location>
        <begin position="124"/>
        <end position="142"/>
    </location>
</feature>
<keyword evidence="4" id="KW-1185">Reference proteome</keyword>
<feature type="transmembrane region" description="Helical" evidence="2">
    <location>
        <begin position="51"/>
        <end position="72"/>
    </location>
</feature>
<feature type="transmembrane region" description="Helical" evidence="2">
    <location>
        <begin position="209"/>
        <end position="226"/>
    </location>
</feature>
<dbReference type="Proteomes" id="UP001597512">
    <property type="component" value="Unassembled WGS sequence"/>
</dbReference>
<name>A0ABW6AFQ5_9BACT</name>
<reference evidence="4" key="1">
    <citation type="journal article" date="2019" name="Int. J. Syst. Evol. Microbiol.">
        <title>The Global Catalogue of Microorganisms (GCM) 10K type strain sequencing project: providing services to taxonomists for standard genome sequencing and annotation.</title>
        <authorList>
            <consortium name="The Broad Institute Genomics Platform"/>
            <consortium name="The Broad Institute Genome Sequencing Center for Infectious Disease"/>
            <person name="Wu L."/>
            <person name="Ma J."/>
        </authorList>
    </citation>
    <scope>NUCLEOTIDE SEQUENCE [LARGE SCALE GENOMIC DNA]</scope>
    <source>
        <strain evidence="4">KCTC 52490</strain>
    </source>
</reference>
<accession>A0ABW6AFQ5</accession>
<feature type="transmembrane region" description="Helical" evidence="2">
    <location>
        <begin position="27"/>
        <end position="45"/>
    </location>
</feature>
<feature type="transmembrane region" description="Helical" evidence="2">
    <location>
        <begin position="84"/>
        <end position="104"/>
    </location>
</feature>
<organism evidence="3 4">
    <name type="scientific">Spirosoma flavum</name>
    <dbReference type="NCBI Taxonomy" id="2048557"/>
    <lineage>
        <taxon>Bacteria</taxon>
        <taxon>Pseudomonadati</taxon>
        <taxon>Bacteroidota</taxon>
        <taxon>Cytophagia</taxon>
        <taxon>Cytophagales</taxon>
        <taxon>Cytophagaceae</taxon>
        <taxon>Spirosoma</taxon>
    </lineage>
</organism>
<dbReference type="EMBL" id="JBHUOM010000002">
    <property type="protein sequence ID" value="MFD2933614.1"/>
    <property type="molecule type" value="Genomic_DNA"/>
</dbReference>
<sequence>MQTIVSSSYHSSRIAPRDAPSGKGLRALALLTLTGLSLVLTRGLLTGNWWFFVMLTWNLFLAWFPLGVVLVLRDLRWAGFKNPWLLLGGLAMWLVFLPNAPYIITDLYHIQNIDQPLLWFDTMTIFVFALTGLLAGLYSILIVHRMIRPLAGNLLTWTLILGSQILSGFGIYLGRFGRWNSWDILTKPSSLTLAIARAYHDHLSLKLTIAYGFVLILFYVAFYWYVEHENEPIRNH</sequence>
<evidence type="ECO:0000313" key="4">
    <source>
        <dbReference type="Proteomes" id="UP001597512"/>
    </source>
</evidence>
<feature type="transmembrane region" description="Helical" evidence="2">
    <location>
        <begin position="154"/>
        <end position="173"/>
    </location>
</feature>
<protein>
    <submittedName>
        <fullName evidence="3">DUF1361 domain-containing protein</fullName>
    </submittedName>
</protein>
<proteinExistence type="predicted"/>
<comment type="caution">
    <text evidence="3">The sequence shown here is derived from an EMBL/GenBank/DDBJ whole genome shotgun (WGS) entry which is preliminary data.</text>
</comment>
<dbReference type="RefSeq" id="WP_381498123.1">
    <property type="nucleotide sequence ID" value="NZ_JBHUOM010000002.1"/>
</dbReference>
<gene>
    <name evidence="3" type="ORF">ACFS25_07455</name>
</gene>
<keyword evidence="2" id="KW-0812">Transmembrane</keyword>
<evidence type="ECO:0000313" key="3">
    <source>
        <dbReference type="EMBL" id="MFD2933614.1"/>
    </source>
</evidence>